<dbReference type="EMBL" id="LT934122">
    <property type="protein sequence ID" value="VAI60573.1"/>
    <property type="molecule type" value="Genomic_DNA"/>
</dbReference>
<evidence type="ECO:0000259" key="7">
    <source>
        <dbReference type="Pfam" id="PF01435"/>
    </source>
</evidence>
<accession>A0A9R0YRZ7</accession>
<dbReference type="GO" id="GO:0046872">
    <property type="term" value="F:metal ion binding"/>
    <property type="evidence" value="ECO:0007669"/>
    <property type="project" value="UniProtKB-KW"/>
</dbReference>
<name>A0A9R0YRZ7_TRITD</name>
<organism evidence="8 9">
    <name type="scientific">Triticum turgidum subsp. durum</name>
    <name type="common">Durum wheat</name>
    <name type="synonym">Triticum durum</name>
    <dbReference type="NCBI Taxonomy" id="4567"/>
    <lineage>
        <taxon>Eukaryota</taxon>
        <taxon>Viridiplantae</taxon>
        <taxon>Streptophyta</taxon>
        <taxon>Embryophyta</taxon>
        <taxon>Tracheophyta</taxon>
        <taxon>Spermatophyta</taxon>
        <taxon>Magnoliopsida</taxon>
        <taxon>Liliopsida</taxon>
        <taxon>Poales</taxon>
        <taxon>Poaceae</taxon>
        <taxon>BOP clade</taxon>
        <taxon>Pooideae</taxon>
        <taxon>Triticodae</taxon>
        <taxon>Triticeae</taxon>
        <taxon>Triticinae</taxon>
        <taxon>Triticum</taxon>
    </lineage>
</organism>
<comment type="cofactor">
    <cofactor evidence="6">
        <name>Zn(2+)</name>
        <dbReference type="ChEBI" id="CHEBI:29105"/>
    </cofactor>
    <text evidence="6">Binds 1 zinc ion per subunit.</text>
</comment>
<reference evidence="8 9" key="1">
    <citation type="submission" date="2017-09" db="EMBL/GenBank/DDBJ databases">
        <authorList>
            <consortium name="International Durum Wheat Genome Sequencing Consortium (IDWGSC)"/>
            <person name="Milanesi L."/>
        </authorList>
    </citation>
    <scope>NUCLEOTIDE SEQUENCE [LARGE SCALE GENOMIC DNA]</scope>
    <source>
        <strain evidence="9">cv. Svevo</strain>
    </source>
</reference>
<sequence>MCLPGGKIVVFTGLLDHFKTDAEIATVLSHEIGHAIARHLPEMITKGMWFTILQLIVLQFIYMPDLINAMSTLLLRLPFSRRSGKSQQICINGLDLSRYLILL</sequence>
<dbReference type="InterPro" id="IPR001915">
    <property type="entry name" value="Peptidase_M48"/>
</dbReference>
<keyword evidence="3 6" id="KW-0378">Hydrolase</keyword>
<dbReference type="GO" id="GO:0051603">
    <property type="term" value="P:proteolysis involved in protein catabolic process"/>
    <property type="evidence" value="ECO:0007669"/>
    <property type="project" value="TreeGrafter"/>
</dbReference>
<evidence type="ECO:0000256" key="1">
    <source>
        <dbReference type="ARBA" id="ARBA00022670"/>
    </source>
</evidence>
<keyword evidence="4 6" id="KW-0862">Zinc</keyword>
<evidence type="ECO:0000256" key="3">
    <source>
        <dbReference type="ARBA" id="ARBA00022801"/>
    </source>
</evidence>
<evidence type="ECO:0000313" key="8">
    <source>
        <dbReference type="EMBL" id="VAI60573.1"/>
    </source>
</evidence>
<proteinExistence type="inferred from homology"/>
<keyword evidence="1 6" id="KW-0645">Protease</keyword>
<dbReference type="Pfam" id="PF01435">
    <property type="entry name" value="Peptidase_M48"/>
    <property type="match status" value="1"/>
</dbReference>
<evidence type="ECO:0000256" key="2">
    <source>
        <dbReference type="ARBA" id="ARBA00022723"/>
    </source>
</evidence>
<dbReference type="GO" id="GO:0004222">
    <property type="term" value="F:metalloendopeptidase activity"/>
    <property type="evidence" value="ECO:0007669"/>
    <property type="project" value="InterPro"/>
</dbReference>
<dbReference type="AlphaFoldDB" id="A0A9R0YRZ7"/>
<keyword evidence="9" id="KW-1185">Reference proteome</keyword>
<protein>
    <recommendedName>
        <fullName evidence="7">Peptidase M48 domain-containing protein</fullName>
    </recommendedName>
</protein>
<dbReference type="InterPro" id="IPR051156">
    <property type="entry name" value="Mito/Outer_Membr_Metalloprot"/>
</dbReference>
<evidence type="ECO:0000256" key="6">
    <source>
        <dbReference type="RuleBase" id="RU003983"/>
    </source>
</evidence>
<gene>
    <name evidence="8" type="ORF">TRITD_6Bv1G174290</name>
</gene>
<keyword evidence="2" id="KW-0479">Metal-binding</keyword>
<dbReference type="PANTHER" id="PTHR22726:SF1">
    <property type="entry name" value="METALLOENDOPEPTIDASE OMA1, MITOCHONDRIAL"/>
    <property type="match status" value="1"/>
</dbReference>
<evidence type="ECO:0000256" key="5">
    <source>
        <dbReference type="ARBA" id="ARBA00023049"/>
    </source>
</evidence>
<evidence type="ECO:0000256" key="4">
    <source>
        <dbReference type="ARBA" id="ARBA00022833"/>
    </source>
</evidence>
<keyword evidence="5 6" id="KW-0482">Metalloprotease</keyword>
<dbReference type="PANTHER" id="PTHR22726">
    <property type="entry name" value="METALLOENDOPEPTIDASE OMA1"/>
    <property type="match status" value="1"/>
</dbReference>
<dbReference type="GO" id="GO:0016020">
    <property type="term" value="C:membrane"/>
    <property type="evidence" value="ECO:0007669"/>
    <property type="project" value="TreeGrafter"/>
</dbReference>
<feature type="domain" description="Peptidase M48" evidence="7">
    <location>
        <begin position="3"/>
        <end position="63"/>
    </location>
</feature>
<dbReference type="Gene3D" id="3.30.2010.10">
    <property type="entry name" value="Metalloproteases ('zincins'), catalytic domain"/>
    <property type="match status" value="1"/>
</dbReference>
<comment type="similarity">
    <text evidence="6">Belongs to the peptidase M48 family.</text>
</comment>
<dbReference type="Gramene" id="TRITD6Bv1G174290.2">
    <property type="protein sequence ID" value="TRITD6Bv1G174290.2"/>
    <property type="gene ID" value="TRITD6Bv1G174290"/>
</dbReference>
<evidence type="ECO:0000313" key="9">
    <source>
        <dbReference type="Proteomes" id="UP000324705"/>
    </source>
</evidence>
<dbReference type="Proteomes" id="UP000324705">
    <property type="component" value="Chromosome 6B"/>
</dbReference>